<sequence length="249" mass="27137">MKLQLIRNATMKIEYGGKTFLTDPMLSPKGAIRSFAGIAENPTVDLPMPVDEILQGVDAVIVSHNHPDHLDEPAVAGLNKTMPVFCQPRDDSFLVENGFWQVFPISSKHTWEGIDFSRTGGRHGQGEIGKLMGEVSGFVLQASGEPTLYWAGDSIWCDEVKEAIERFSPDVIITHSGGATLPGHDPIIMTGEETISLSKAAPDARVVAVHLEALDHCTVTREGLRKMRDEASIPDSRLVIPEDGETVNL</sequence>
<protein>
    <submittedName>
        <fullName evidence="3">L-ascorbate metabolism protein UlaG, beta-lactamase superfamily</fullName>
    </submittedName>
</protein>
<keyword evidence="1" id="KW-0378">Hydrolase</keyword>
<dbReference type="InterPro" id="IPR001279">
    <property type="entry name" value="Metallo-B-lactamas"/>
</dbReference>
<feature type="domain" description="Metallo-beta-lactamase" evidence="2">
    <location>
        <begin position="19"/>
        <end position="210"/>
    </location>
</feature>
<evidence type="ECO:0000259" key="2">
    <source>
        <dbReference type="Pfam" id="PF12706"/>
    </source>
</evidence>
<dbReference type="Pfam" id="PF12706">
    <property type="entry name" value="Lactamase_B_2"/>
    <property type="match status" value="1"/>
</dbReference>
<dbReference type="InterPro" id="IPR036866">
    <property type="entry name" value="RibonucZ/Hydroxyglut_hydro"/>
</dbReference>
<dbReference type="PANTHER" id="PTHR43546">
    <property type="entry name" value="UPF0173 METAL-DEPENDENT HYDROLASE MJ1163-RELATED"/>
    <property type="match status" value="1"/>
</dbReference>
<dbReference type="OrthoDB" id="9805728at2"/>
<dbReference type="SUPFAM" id="SSF56281">
    <property type="entry name" value="Metallo-hydrolase/oxidoreductase"/>
    <property type="match status" value="1"/>
</dbReference>
<dbReference type="STRING" id="1121393.SAMN02745216_04507"/>
<dbReference type="PANTHER" id="PTHR43546:SF9">
    <property type="entry name" value="L-ASCORBATE-6-PHOSPHATE LACTONASE ULAG-RELATED"/>
    <property type="match status" value="1"/>
</dbReference>
<evidence type="ECO:0000313" key="4">
    <source>
        <dbReference type="Proteomes" id="UP000183994"/>
    </source>
</evidence>
<evidence type="ECO:0000313" key="3">
    <source>
        <dbReference type="EMBL" id="SHL03552.1"/>
    </source>
</evidence>
<reference evidence="4" key="1">
    <citation type="submission" date="2016-11" db="EMBL/GenBank/DDBJ databases">
        <authorList>
            <person name="Varghese N."/>
            <person name="Submissions S."/>
        </authorList>
    </citation>
    <scope>NUCLEOTIDE SEQUENCE [LARGE SCALE GENOMIC DNA]</scope>
    <source>
        <strain evidence="4">DSM 16219</strain>
    </source>
</reference>
<evidence type="ECO:0000256" key="1">
    <source>
        <dbReference type="ARBA" id="ARBA00022801"/>
    </source>
</evidence>
<dbReference type="GO" id="GO:0016787">
    <property type="term" value="F:hydrolase activity"/>
    <property type="evidence" value="ECO:0007669"/>
    <property type="project" value="UniProtKB-KW"/>
</dbReference>
<keyword evidence="4" id="KW-1185">Reference proteome</keyword>
<dbReference type="Gene3D" id="3.60.15.10">
    <property type="entry name" value="Ribonuclease Z/Hydroxyacylglutathione hydrolase-like"/>
    <property type="match status" value="1"/>
</dbReference>
<dbReference type="Proteomes" id="UP000183994">
    <property type="component" value="Unassembled WGS sequence"/>
</dbReference>
<organism evidence="3 4">
    <name type="scientific">Desulfatibacillum alkenivorans DSM 16219</name>
    <dbReference type="NCBI Taxonomy" id="1121393"/>
    <lineage>
        <taxon>Bacteria</taxon>
        <taxon>Pseudomonadati</taxon>
        <taxon>Thermodesulfobacteriota</taxon>
        <taxon>Desulfobacteria</taxon>
        <taxon>Desulfobacterales</taxon>
        <taxon>Desulfatibacillaceae</taxon>
        <taxon>Desulfatibacillum</taxon>
    </lineage>
</organism>
<name>A0A1M6XC86_9BACT</name>
<dbReference type="AlphaFoldDB" id="A0A1M6XC86"/>
<accession>A0A1M6XC86</accession>
<proteinExistence type="predicted"/>
<dbReference type="RefSeq" id="WP_073478499.1">
    <property type="nucleotide sequence ID" value="NZ_FQZU01000042.1"/>
</dbReference>
<gene>
    <name evidence="3" type="ORF">SAMN02745216_04507</name>
</gene>
<dbReference type="InterPro" id="IPR050114">
    <property type="entry name" value="UPF0173_UPF0282_UlaG_hydrolase"/>
</dbReference>
<dbReference type="EMBL" id="FQZU01000042">
    <property type="protein sequence ID" value="SHL03552.1"/>
    <property type="molecule type" value="Genomic_DNA"/>
</dbReference>